<organism evidence="1 2">
    <name type="scientific">Streblomastix strix</name>
    <dbReference type="NCBI Taxonomy" id="222440"/>
    <lineage>
        <taxon>Eukaryota</taxon>
        <taxon>Metamonada</taxon>
        <taxon>Preaxostyla</taxon>
        <taxon>Oxymonadida</taxon>
        <taxon>Streblomastigidae</taxon>
        <taxon>Streblomastix</taxon>
    </lineage>
</organism>
<reference evidence="1 2" key="1">
    <citation type="submission" date="2019-03" db="EMBL/GenBank/DDBJ databases">
        <title>Single cell metagenomics reveals metabolic interactions within the superorganism composed of flagellate Streblomastix strix and complex community of Bacteroidetes bacteria on its surface.</title>
        <authorList>
            <person name="Treitli S.C."/>
            <person name="Kolisko M."/>
            <person name="Husnik F."/>
            <person name="Keeling P."/>
            <person name="Hampl V."/>
        </authorList>
    </citation>
    <scope>NUCLEOTIDE SEQUENCE [LARGE SCALE GENOMIC DNA]</scope>
    <source>
        <strain evidence="1">ST1C</strain>
    </source>
</reference>
<protein>
    <submittedName>
        <fullName evidence="1">Uncharacterized protein</fullName>
    </submittedName>
</protein>
<dbReference type="EMBL" id="SNRW01000852">
    <property type="protein sequence ID" value="KAA6398926.1"/>
    <property type="molecule type" value="Genomic_DNA"/>
</dbReference>
<evidence type="ECO:0000313" key="1">
    <source>
        <dbReference type="EMBL" id="KAA6398926.1"/>
    </source>
</evidence>
<proteinExistence type="predicted"/>
<dbReference type="AlphaFoldDB" id="A0A5J4WWK9"/>
<accession>A0A5J4WWK9</accession>
<dbReference type="Proteomes" id="UP000324800">
    <property type="component" value="Unassembled WGS sequence"/>
</dbReference>
<evidence type="ECO:0000313" key="2">
    <source>
        <dbReference type="Proteomes" id="UP000324800"/>
    </source>
</evidence>
<name>A0A5J4WWK9_9EUKA</name>
<sequence length="833" mass="91967">MAFADLHSLDVLIIHDEAFFGSIRYNSIGLVEQVENINNQTNLINNAPASDVYTRPEASEIFDTNADKTDTYTKTETDVLLEAKADIIDTYTKSEDDAFLLLKADKSDTYSKTEDDALLLLKTNVADIADSYSMTEDDALLQLKADKSDKYFKTEYGVHLLLKANVADIADSYSMTEDDALVLLKTNKFDTYSKSETETLLDAKADKSELIDSYSKTENDSLLSLKANVVDLTNYVDLTSAQTITGQKQFGVISVSSISKLSKNDASNLLAGGGYMLVSSLVTQPQLQEGRNIATGKSKAYVFSTQDELNDWMADQENVAKLVTGDNLYIVDKEVTDYWWDGTDIKVLETELPDMSNVITTLGTATGGGNVIIDISIDGNILTSAKSKNFVDTDYNQSISGQKTFNTIIHFVEIMVKTYDNSSVVCMRGGVRSIADIQSASYTKSEDNALLLLKADKTQLIDSYTKGETDNLLNIKVDTRISYSKRKNNAFLLMKADKTQLIDSYSNGETNNLLDNVVNQSTTYIKTETDQLISEIDVEDIDLTDYYNKIKTDELLVEKADATELSNYMTLGTEQTTNANKTINNACRFKSTIYGMSTINGTSFVKSGADNSVVLLGAGGTKPISEFTITIDDSNYVKKDCDVQDIKGILRKITIDQLYPEPTDDDYITLGAVKSEIVSSIQSGSINGNLITTQFLKSNGTNQQVLLENETMKLLSEFASGSVDDSNFVKKTGQATLSNEGNLIRSGSKILFENLQPFQFINKQDAKFGFVQNEGKYVQEIEAKLRRKQDDKESQDGDYLTKEEMDNKYVSFGGTQTITVAKILAISVTAHAL</sequence>
<gene>
    <name evidence="1" type="ORF">EZS28_005546</name>
</gene>
<comment type="caution">
    <text evidence="1">The sequence shown here is derived from an EMBL/GenBank/DDBJ whole genome shotgun (WGS) entry which is preliminary data.</text>
</comment>